<evidence type="ECO:0000313" key="3">
    <source>
        <dbReference type="EMBL" id="KAJ7210715.1"/>
    </source>
</evidence>
<evidence type="ECO:0000313" key="4">
    <source>
        <dbReference type="Proteomes" id="UP001219525"/>
    </source>
</evidence>
<feature type="region of interest" description="Disordered" evidence="1">
    <location>
        <begin position="69"/>
        <end position="304"/>
    </location>
</feature>
<dbReference type="AlphaFoldDB" id="A0AAD6YHQ7"/>
<evidence type="ECO:0000259" key="2">
    <source>
        <dbReference type="SMART" id="SM00739"/>
    </source>
</evidence>
<name>A0AAD6YHQ7_9AGAR</name>
<reference evidence="3" key="1">
    <citation type="submission" date="2023-03" db="EMBL/GenBank/DDBJ databases">
        <title>Massive genome expansion in bonnet fungi (Mycena s.s.) driven by repeated elements and novel gene families across ecological guilds.</title>
        <authorList>
            <consortium name="Lawrence Berkeley National Laboratory"/>
            <person name="Harder C.B."/>
            <person name="Miyauchi S."/>
            <person name="Viragh M."/>
            <person name="Kuo A."/>
            <person name="Thoen E."/>
            <person name="Andreopoulos B."/>
            <person name="Lu D."/>
            <person name="Skrede I."/>
            <person name="Drula E."/>
            <person name="Henrissat B."/>
            <person name="Morin E."/>
            <person name="Kohler A."/>
            <person name="Barry K."/>
            <person name="LaButti K."/>
            <person name="Morin E."/>
            <person name="Salamov A."/>
            <person name="Lipzen A."/>
            <person name="Mereny Z."/>
            <person name="Hegedus B."/>
            <person name="Baldrian P."/>
            <person name="Stursova M."/>
            <person name="Weitz H."/>
            <person name="Taylor A."/>
            <person name="Grigoriev I.V."/>
            <person name="Nagy L.G."/>
            <person name="Martin F."/>
            <person name="Kauserud H."/>
        </authorList>
    </citation>
    <scope>NUCLEOTIDE SEQUENCE</scope>
    <source>
        <strain evidence="3">9144</strain>
    </source>
</reference>
<gene>
    <name evidence="3" type="ORF">GGX14DRAFT_394356</name>
</gene>
<evidence type="ECO:0000256" key="1">
    <source>
        <dbReference type="SAM" id="MobiDB-lite"/>
    </source>
</evidence>
<feature type="region of interest" description="Disordered" evidence="1">
    <location>
        <begin position="868"/>
        <end position="893"/>
    </location>
</feature>
<dbReference type="SMART" id="SM00739">
    <property type="entry name" value="KOW"/>
    <property type="match status" value="2"/>
</dbReference>
<feature type="region of interest" description="Disordered" evidence="1">
    <location>
        <begin position="1"/>
        <end position="52"/>
    </location>
</feature>
<feature type="compositionally biased region" description="Acidic residues" evidence="1">
    <location>
        <begin position="274"/>
        <end position="297"/>
    </location>
</feature>
<dbReference type="Proteomes" id="UP001219525">
    <property type="component" value="Unassembled WGS sequence"/>
</dbReference>
<keyword evidence="4" id="KW-1185">Reference proteome</keyword>
<feature type="domain" description="KOW" evidence="2">
    <location>
        <begin position="638"/>
        <end position="665"/>
    </location>
</feature>
<proteinExistence type="predicted"/>
<feature type="compositionally biased region" description="Low complexity" evidence="1">
    <location>
        <begin position="215"/>
        <end position="228"/>
    </location>
</feature>
<sequence>MRDVIAYADQMHRPFDSSGTPRGPPTPSWRGVGGEEQLQGSHPTCAGAVSEEGYGPNAYALEAGARTPLFLPGSQEPTPYTFAPSPWHEGGARTPHFLPGSPDPSSYTVGPSSLAGARTPLLVPGSQDPSSYAMGPSSLAGARTPLLVPGSQGPTPSAPGAGDAKAHTFPSSPTRARSPPGIPPTKRRRVDSAAAPAPSRFRLARMTATPWVPVSTTSSGSQESSGSEESSESDNERDPSPPAKRRRVDSKAAPYFDIAAEESDAEQDGVVSGGEEEGDLEAETLSDRDFIDDESIDEPGPRPMNIRGEANEEDLHAVAARFEHRHRRREKRDLQWHEVAETEYASTEYQSPAMLVPHGLEVTSDRLVVRTEAVVAAHEPRVTRTPYGRTVAFARNDDTVMAYSWIRLKHPPYSGKLALALRTSEYLVARLPDAQEDSEAERSVVKNDDVDVFQFPETDTEKAHREVIAIGRRESQEYEGGVDVCTTVKYSKSLLRHAFPAVIPTFDEVAPFLESWDKRLESAVFIGPSIAVMGQGDRVVDPAVPALAEGDRVVGTGRYEDASGFIMRIWDARASDDSGGRMVRFAEVRRHWGFTKELEPAKVRDSEESEDDVGAEEVVGVVVPVANLRRHALAIPPVIEVLDRVRVVAGQYRGASGRVETIGDDGVVVELTAEAAAEIGTGSLPVTHSVLNREFLVGDLVVVVGGPEKDRRGLVVSVHTGGLLQLFEVERRWESTRGVTGRRFQGIEVQVVYHGPLKGMRGVVIGDYDTSERAARMDVARLAEEERAKAIAEKKAKGEYIGFEIKRGPDPIEEARGIMVTVQKEASNERFVLPIESLAHTHTLVPLARAPLLPRAILTGFSGSKVNNPPPWPERIPSPSVEETRFPPEISEGENNGQWLTIPGLANKRVDVRLEGLVGITNRNFLPSSLILGLEGQFGRLLLTSPVLENTLDRKKIDVYGIGPTQRKHPIAPMCIRPLRVYDTGQPLTEVKGRVIIIGPNVAGETDSVGRYGQTEPSMEHDFSQGEVVMVRMEAGIKPGFSLFPLASLCRSINAPLQTVDGKFPQTSFDIPLFLCEPTRLRTRQKLISPVINRTGIRALMQQVMHCLVFDASLPLGRSNHPHINIGLDISVSTPVSYEIEYE</sequence>
<dbReference type="EMBL" id="JARJCW010000027">
    <property type="protein sequence ID" value="KAJ7210715.1"/>
    <property type="molecule type" value="Genomic_DNA"/>
</dbReference>
<organism evidence="3 4">
    <name type="scientific">Mycena pura</name>
    <dbReference type="NCBI Taxonomy" id="153505"/>
    <lineage>
        <taxon>Eukaryota</taxon>
        <taxon>Fungi</taxon>
        <taxon>Dikarya</taxon>
        <taxon>Basidiomycota</taxon>
        <taxon>Agaricomycotina</taxon>
        <taxon>Agaricomycetes</taxon>
        <taxon>Agaricomycetidae</taxon>
        <taxon>Agaricales</taxon>
        <taxon>Marasmiineae</taxon>
        <taxon>Mycenaceae</taxon>
        <taxon>Mycena</taxon>
    </lineage>
</organism>
<dbReference type="InterPro" id="IPR005824">
    <property type="entry name" value="KOW"/>
</dbReference>
<comment type="caution">
    <text evidence="3">The sequence shown here is derived from an EMBL/GenBank/DDBJ whole genome shotgun (WGS) entry which is preliminary data.</text>
</comment>
<accession>A0AAD6YHQ7</accession>
<protein>
    <recommendedName>
        <fullName evidence="2">KOW domain-containing protein</fullName>
    </recommendedName>
</protein>
<feature type="domain" description="KOW" evidence="2">
    <location>
        <begin position="694"/>
        <end position="721"/>
    </location>
</feature>